<evidence type="ECO:0000313" key="2">
    <source>
        <dbReference type="Proteomes" id="UP000008206"/>
    </source>
</evidence>
<dbReference type="STRING" id="497965.Cyan7822_4697"/>
<sequence length="241" mass="27868">MTEDNFIVNDNTFPVPIPCTVMLEGKKRKAKQLREMRIGTDAKNSPILNKLDQIVLVELETGERYWVNSTAILEYCFPGEGWLSVEPTIPVIVQKTDGEIYYLVGTEQEKEIFYEWVSLSGQTISVAQIGAEIFPKSENFSYILRVEPISNLVNYCCLISPPKFLTWLNRRRISSCRDFSKKILELYKEEKEIVLEEENYPAWLVEWSQRLDSEYDPCLTLAINILSKCPWGSPRVCNTVH</sequence>
<dbReference type="HOGENOM" id="CLU_1150366_0_0_3"/>
<dbReference type="EMBL" id="CP002198">
    <property type="protein sequence ID" value="ADN16602.1"/>
    <property type="molecule type" value="Genomic_DNA"/>
</dbReference>
<accession>E0UEN4</accession>
<name>E0UEN4_GLOV7</name>
<dbReference type="AlphaFoldDB" id="E0UEN4"/>
<organism evidence="1 2">
    <name type="scientific">Gloeothece verrucosa (strain PCC 7822)</name>
    <name type="common">Cyanothece sp. (strain PCC 7822)</name>
    <dbReference type="NCBI Taxonomy" id="497965"/>
    <lineage>
        <taxon>Bacteria</taxon>
        <taxon>Bacillati</taxon>
        <taxon>Cyanobacteriota</taxon>
        <taxon>Cyanophyceae</taxon>
        <taxon>Oscillatoriophycideae</taxon>
        <taxon>Chroococcales</taxon>
        <taxon>Aphanothecaceae</taxon>
        <taxon>Gloeothece</taxon>
        <taxon>Gloeothece verrucosa</taxon>
    </lineage>
</organism>
<gene>
    <name evidence="1" type="ordered locus">Cyan7822_4697</name>
</gene>
<proteinExistence type="predicted"/>
<protein>
    <submittedName>
        <fullName evidence="1">Uncharacterized protein</fullName>
    </submittedName>
</protein>
<reference evidence="2" key="1">
    <citation type="journal article" date="2011" name="MBio">
        <title>Novel metabolic attributes of the genus Cyanothece, comprising a group of unicellular nitrogen-fixing Cyanobacteria.</title>
        <authorList>
            <person name="Bandyopadhyay A."/>
            <person name="Elvitigala T."/>
            <person name="Welsh E."/>
            <person name="Stockel J."/>
            <person name="Liberton M."/>
            <person name="Min H."/>
            <person name="Sherman L.A."/>
            <person name="Pakrasi H.B."/>
        </authorList>
    </citation>
    <scope>NUCLEOTIDE SEQUENCE [LARGE SCALE GENOMIC DNA]</scope>
    <source>
        <strain evidence="2">PCC 7822</strain>
    </source>
</reference>
<dbReference type="KEGG" id="cyj:Cyan7822_4697"/>
<dbReference type="RefSeq" id="WP_013324643.1">
    <property type="nucleotide sequence ID" value="NC_014501.1"/>
</dbReference>
<evidence type="ECO:0000313" key="1">
    <source>
        <dbReference type="EMBL" id="ADN16602.1"/>
    </source>
</evidence>
<dbReference type="Proteomes" id="UP000008206">
    <property type="component" value="Chromosome"/>
</dbReference>
<keyword evidence="2" id="KW-1185">Reference proteome</keyword>